<dbReference type="InterPro" id="IPR047002">
    <property type="entry name" value="Tcp10_C_sf"/>
</dbReference>
<feature type="domain" description="Centromere protein J C-terminal" evidence="4">
    <location>
        <begin position="633"/>
        <end position="660"/>
    </location>
</feature>
<keyword evidence="2" id="KW-0175">Coiled coil</keyword>
<feature type="compositionally biased region" description="Acidic residues" evidence="3">
    <location>
        <begin position="21"/>
        <end position="33"/>
    </location>
</feature>
<evidence type="ECO:0000313" key="6">
    <source>
        <dbReference type="Proteomes" id="UP000198287"/>
    </source>
</evidence>
<comment type="similarity">
    <text evidence="1">Belongs to the TCP10 family.</text>
</comment>
<feature type="region of interest" description="Disordered" evidence="3">
    <location>
        <begin position="1"/>
        <end position="36"/>
    </location>
</feature>
<dbReference type="OrthoDB" id="10252174at2759"/>
<proteinExistence type="inferred from homology"/>
<reference evidence="5 6" key="1">
    <citation type="submission" date="2015-12" db="EMBL/GenBank/DDBJ databases">
        <title>The genome of Folsomia candida.</title>
        <authorList>
            <person name="Faddeeva A."/>
            <person name="Derks M.F."/>
            <person name="Anvar Y."/>
            <person name="Smit S."/>
            <person name="Van Straalen N."/>
            <person name="Roelofs D."/>
        </authorList>
    </citation>
    <scope>NUCLEOTIDE SEQUENCE [LARGE SCALE GENOMIC DNA]</scope>
    <source>
        <strain evidence="5 6">VU population</strain>
        <tissue evidence="5">Whole body</tissue>
    </source>
</reference>
<feature type="region of interest" description="Disordered" evidence="3">
    <location>
        <begin position="404"/>
        <end position="443"/>
    </location>
</feature>
<feature type="region of interest" description="Disordered" evidence="3">
    <location>
        <begin position="150"/>
        <end position="181"/>
    </location>
</feature>
<keyword evidence="6" id="KW-1185">Reference proteome</keyword>
<dbReference type="STRING" id="158441.A0A226DMS3"/>
<evidence type="ECO:0000256" key="3">
    <source>
        <dbReference type="SAM" id="MobiDB-lite"/>
    </source>
</evidence>
<feature type="domain" description="Centromere protein J C-terminal" evidence="4">
    <location>
        <begin position="593"/>
        <end position="625"/>
    </location>
</feature>
<evidence type="ECO:0000256" key="1">
    <source>
        <dbReference type="ARBA" id="ARBA00005627"/>
    </source>
</evidence>
<feature type="coiled-coil region" evidence="2">
    <location>
        <begin position="215"/>
        <end position="242"/>
    </location>
</feature>
<dbReference type="PANTHER" id="PTHR10331">
    <property type="entry name" value="T COMPLEX PROTEIN 10"/>
    <property type="match status" value="1"/>
</dbReference>
<feature type="coiled-coil region" evidence="2">
    <location>
        <begin position="277"/>
        <end position="311"/>
    </location>
</feature>
<feature type="compositionally biased region" description="Acidic residues" evidence="3">
    <location>
        <begin position="162"/>
        <end position="172"/>
    </location>
</feature>
<feature type="region of interest" description="Disordered" evidence="3">
    <location>
        <begin position="243"/>
        <end position="268"/>
    </location>
</feature>
<feature type="coiled-coil region" evidence="2">
    <location>
        <begin position="344"/>
        <end position="371"/>
    </location>
</feature>
<dbReference type="Gene3D" id="2.60.450.20">
    <property type="match status" value="1"/>
</dbReference>
<evidence type="ECO:0000259" key="4">
    <source>
        <dbReference type="Pfam" id="PF07202"/>
    </source>
</evidence>
<evidence type="ECO:0000256" key="2">
    <source>
        <dbReference type="SAM" id="Coils"/>
    </source>
</evidence>
<dbReference type="EMBL" id="LNIX01000017">
    <property type="protein sequence ID" value="OXA45516.1"/>
    <property type="molecule type" value="Genomic_DNA"/>
</dbReference>
<organism evidence="5 6">
    <name type="scientific">Folsomia candida</name>
    <name type="common">Springtail</name>
    <dbReference type="NCBI Taxonomy" id="158441"/>
    <lineage>
        <taxon>Eukaryota</taxon>
        <taxon>Metazoa</taxon>
        <taxon>Ecdysozoa</taxon>
        <taxon>Arthropoda</taxon>
        <taxon>Hexapoda</taxon>
        <taxon>Collembola</taxon>
        <taxon>Entomobryomorpha</taxon>
        <taxon>Isotomoidea</taxon>
        <taxon>Isotomidae</taxon>
        <taxon>Proisotominae</taxon>
        <taxon>Folsomia</taxon>
    </lineage>
</organism>
<evidence type="ECO:0000313" key="5">
    <source>
        <dbReference type="EMBL" id="OXA45516.1"/>
    </source>
</evidence>
<dbReference type="Pfam" id="PF07202">
    <property type="entry name" value="Tcp10_C"/>
    <property type="match status" value="2"/>
</dbReference>
<dbReference type="PANTHER" id="PTHR10331:SF6">
    <property type="entry name" value="SPINDLE ASSEMBLY ABNORMAL 4"/>
    <property type="match status" value="1"/>
</dbReference>
<protein>
    <submittedName>
        <fullName evidence="5">Centromere protein J</fullName>
    </submittedName>
</protein>
<dbReference type="InterPro" id="IPR009852">
    <property type="entry name" value="CENPJ_C_dom"/>
</dbReference>
<comment type="caution">
    <text evidence="5">The sequence shown here is derived from an EMBL/GenBank/DDBJ whole genome shotgun (WGS) entry which is preliminary data.</text>
</comment>
<gene>
    <name evidence="5" type="ORF">Fcan01_19513</name>
</gene>
<feature type="compositionally biased region" description="Polar residues" evidence="3">
    <location>
        <begin position="428"/>
        <end position="443"/>
    </location>
</feature>
<name>A0A226DMS3_FOLCA</name>
<dbReference type="InterPro" id="IPR026581">
    <property type="entry name" value="TCP10L/CENPJ"/>
</dbReference>
<accession>A0A226DMS3</accession>
<dbReference type="Proteomes" id="UP000198287">
    <property type="component" value="Unassembled WGS sequence"/>
</dbReference>
<dbReference type="AlphaFoldDB" id="A0A226DMS3"/>
<sequence>MMNNTSLTAIREESSGLSSNDEYEDVTDDESEGDDGRIELQSKLQLTGNQARMEGLKELRELYQRVSTRLTTKDDTRLKKAETKIASFLDEDDVKEKKELQVFEKLEQLTGRPSFGSSLSLVEQFKSMGLMEVDGMSKSEDGILQQDEVELRATTTESSSSSDDEVSDEEEEEGKRSITRRRSFANLSKEDLLDDTIDGDLSTFSDDVRAFEKYRTEEEIKLARKRAQIQEEKKKIDKLRKELEMGGSSQSKNEPVDEIDGGNSTSSDAVRAFEKYRSEEEAKLSRQRAQIQEDKRKIDKLKKDMEIVRTTNAQYASHISQLEDKLKTTHLECSKKLSSKNLALTKMRKQNEEHLKENAELKEKLAKFTNSTKKATSLNPLRPTAQPQATGQRSILKKTIHFENEEPNNENNNNKQERNSSPFFGLKTTPNAVPSLKQRSPSIRKSVKEYDQEYDGYCDTKENQDPADDGPMYNDNNNNAKTAPAINMKTMQSMLNNCKLDDTVETAFPNGTRKYVSKTKQYTKTLYKNGDIKEKRSDGSVHYFFSTYGLRHYVYPNGLEMTTYKNGQVQRKNPDGTSEILYQNGCVKLIRSDGSEEFIFPDNTVYQTDEAGNTIILLPNGQKEIQNESWKKRVLPDGTTRTVYADGSIETTYASGRVRVKNADGKLIMDEQKQKPAILGDSKNTNWDENTPVPATM</sequence>